<sequence>MGLLDVETIRKTFPFFDPAADGTRPPVYLDSAATTQKPAVVLDALNAYYTRSNANVHRGVYRLAVEATELYEGARRKVAAFVGAARSEEIVFTKNATEAVNLLANALMWADDEHRLGPGDEIVVTEMEHHSNLIPWRLVAERAGAKISYLGITDDGRLDLSALEERVTERTKLVAVVHASNILGTVNPIAPIAARAADVGALLLVDAAQSVPHMAVDVRELGADFVTFSGHKMCGPTGIGVLWGKHHLLAALPPFLGGGEMIETVTLDAMAYAPPPLRFEAGTPPVAQAVGLGAACDFLAGLGMDNIAAHDQALIEYALERLGRVPGIRFIGPEDTADRLPLMSFVINGVPLQQVRTALDGAGIAVRSGHHCAQLACSRFGIPAAVRASFYLYNTPAEVDILADTLERTRGSAGTAVRTTWETPADAADTTPVRPYKEILLPSVFEPWGRALVGALAPAPGTRALDVGTGPGTVARLLAAAVGPGGAVVGTDLSPAMLALAGEEPPVPGGAPIQYVECGAAPLHVSDAAFDLVTMQQVLQYVPDRAAAAAEMRRAARPGARVAVATWLPLGRNPLFAALHAALASVLGDGVAEMFEEPWSLDGDEVAELLSAAGFTRVKQERWSVQVTIPGGPDDLACLFGLSAAGGEVAGLGAARRTALRDAVRARLAGHTDAAGVHGVTAAAVVTAVAP</sequence>
<comment type="similarity">
    <text evidence="2">Belongs to the class-V pyridoxal-phosphate-dependent aminotransferase family. Csd subfamily.</text>
</comment>
<dbReference type="SUPFAM" id="SSF53383">
    <property type="entry name" value="PLP-dependent transferases"/>
    <property type="match status" value="1"/>
</dbReference>
<dbReference type="RefSeq" id="WP_397079673.1">
    <property type="nucleotide sequence ID" value="NZ_JBITGY010000002.1"/>
</dbReference>
<comment type="cofactor">
    <cofactor evidence="1">
        <name>pyridoxal 5'-phosphate</name>
        <dbReference type="ChEBI" id="CHEBI:597326"/>
    </cofactor>
</comment>
<dbReference type="InterPro" id="IPR029063">
    <property type="entry name" value="SAM-dependent_MTases_sf"/>
</dbReference>
<comment type="catalytic activity">
    <reaction evidence="6">
        <text>(sulfur carrier)-H + L-cysteine = (sulfur carrier)-SH + L-alanine</text>
        <dbReference type="Rhea" id="RHEA:43892"/>
        <dbReference type="Rhea" id="RHEA-COMP:14737"/>
        <dbReference type="Rhea" id="RHEA-COMP:14739"/>
        <dbReference type="ChEBI" id="CHEBI:29917"/>
        <dbReference type="ChEBI" id="CHEBI:35235"/>
        <dbReference type="ChEBI" id="CHEBI:57972"/>
        <dbReference type="ChEBI" id="CHEBI:64428"/>
        <dbReference type="EC" id="2.8.1.7"/>
    </reaction>
</comment>
<accession>A0ABW7YMG4</accession>
<keyword evidence="4 9" id="KW-0808">Transferase</keyword>
<feature type="domain" description="Aminotransferase class V" evidence="7">
    <location>
        <begin position="27"/>
        <end position="402"/>
    </location>
</feature>
<dbReference type="Pfam" id="PF08241">
    <property type="entry name" value="Methyltransf_11"/>
    <property type="match status" value="1"/>
</dbReference>
<evidence type="ECO:0000256" key="1">
    <source>
        <dbReference type="ARBA" id="ARBA00001933"/>
    </source>
</evidence>
<dbReference type="Gene3D" id="3.40.50.150">
    <property type="entry name" value="Vaccinia Virus protein VP39"/>
    <property type="match status" value="1"/>
</dbReference>
<organism evidence="9 10">
    <name type="scientific">Nonomuraea typhae</name>
    <dbReference type="NCBI Taxonomy" id="2603600"/>
    <lineage>
        <taxon>Bacteria</taxon>
        <taxon>Bacillati</taxon>
        <taxon>Actinomycetota</taxon>
        <taxon>Actinomycetes</taxon>
        <taxon>Streptosporangiales</taxon>
        <taxon>Streptosporangiaceae</taxon>
        <taxon>Nonomuraea</taxon>
    </lineage>
</organism>
<evidence type="ECO:0000256" key="5">
    <source>
        <dbReference type="ARBA" id="ARBA00022898"/>
    </source>
</evidence>
<dbReference type="InterPro" id="IPR015421">
    <property type="entry name" value="PyrdxlP-dep_Trfase_major"/>
</dbReference>
<evidence type="ECO:0000313" key="9">
    <source>
        <dbReference type="EMBL" id="MFI6497076.1"/>
    </source>
</evidence>
<gene>
    <name evidence="9" type="ORF">ACIBG2_06830</name>
</gene>
<evidence type="ECO:0000313" key="10">
    <source>
        <dbReference type="Proteomes" id="UP001612741"/>
    </source>
</evidence>
<dbReference type="EC" id="2.8.1.7" evidence="3"/>
<dbReference type="SUPFAM" id="SSF53335">
    <property type="entry name" value="S-adenosyl-L-methionine-dependent methyltransferases"/>
    <property type="match status" value="1"/>
</dbReference>
<dbReference type="NCBIfam" id="TIGR01979">
    <property type="entry name" value="sufS"/>
    <property type="match status" value="1"/>
</dbReference>
<dbReference type="PANTHER" id="PTHR43586:SF8">
    <property type="entry name" value="CYSTEINE DESULFURASE 1, CHLOROPLASTIC"/>
    <property type="match status" value="1"/>
</dbReference>
<keyword evidence="10" id="KW-1185">Reference proteome</keyword>
<dbReference type="Gene3D" id="3.90.1150.10">
    <property type="entry name" value="Aspartate Aminotransferase, domain 1"/>
    <property type="match status" value="1"/>
</dbReference>
<evidence type="ECO:0000259" key="8">
    <source>
        <dbReference type="Pfam" id="PF08241"/>
    </source>
</evidence>
<dbReference type="InterPro" id="IPR015422">
    <property type="entry name" value="PyrdxlP-dep_Trfase_small"/>
</dbReference>
<evidence type="ECO:0000259" key="7">
    <source>
        <dbReference type="Pfam" id="PF00266"/>
    </source>
</evidence>
<evidence type="ECO:0000256" key="2">
    <source>
        <dbReference type="ARBA" id="ARBA00010447"/>
    </source>
</evidence>
<reference evidence="9 10" key="1">
    <citation type="submission" date="2024-10" db="EMBL/GenBank/DDBJ databases">
        <title>The Natural Products Discovery Center: Release of the First 8490 Sequenced Strains for Exploring Actinobacteria Biosynthetic Diversity.</title>
        <authorList>
            <person name="Kalkreuter E."/>
            <person name="Kautsar S.A."/>
            <person name="Yang D."/>
            <person name="Bader C.D."/>
            <person name="Teijaro C.N."/>
            <person name="Fluegel L."/>
            <person name="Davis C.M."/>
            <person name="Simpson J.R."/>
            <person name="Lauterbach L."/>
            <person name="Steele A.D."/>
            <person name="Gui C."/>
            <person name="Meng S."/>
            <person name="Li G."/>
            <person name="Viehrig K."/>
            <person name="Ye F."/>
            <person name="Su P."/>
            <person name="Kiefer A.F."/>
            <person name="Nichols A."/>
            <person name="Cepeda A.J."/>
            <person name="Yan W."/>
            <person name="Fan B."/>
            <person name="Jiang Y."/>
            <person name="Adhikari A."/>
            <person name="Zheng C.-J."/>
            <person name="Schuster L."/>
            <person name="Cowan T.M."/>
            <person name="Smanski M.J."/>
            <person name="Chevrette M.G."/>
            <person name="De Carvalho L.P.S."/>
            <person name="Shen B."/>
        </authorList>
    </citation>
    <scope>NUCLEOTIDE SEQUENCE [LARGE SCALE GENOMIC DNA]</scope>
    <source>
        <strain evidence="9 10">NPDC050545</strain>
    </source>
</reference>
<dbReference type="GO" id="GO:0031071">
    <property type="term" value="F:cysteine desulfurase activity"/>
    <property type="evidence" value="ECO:0007669"/>
    <property type="project" value="UniProtKB-EC"/>
</dbReference>
<keyword evidence="5" id="KW-0663">Pyridoxal phosphate</keyword>
<dbReference type="EMBL" id="JBITGY010000002">
    <property type="protein sequence ID" value="MFI6497076.1"/>
    <property type="molecule type" value="Genomic_DNA"/>
</dbReference>
<dbReference type="PANTHER" id="PTHR43586">
    <property type="entry name" value="CYSTEINE DESULFURASE"/>
    <property type="match status" value="1"/>
</dbReference>
<dbReference type="Proteomes" id="UP001612741">
    <property type="component" value="Unassembled WGS sequence"/>
</dbReference>
<dbReference type="InterPro" id="IPR015424">
    <property type="entry name" value="PyrdxlP-dep_Trfase"/>
</dbReference>
<feature type="domain" description="Methyltransferase type 11" evidence="8">
    <location>
        <begin position="465"/>
        <end position="563"/>
    </location>
</feature>
<protein>
    <recommendedName>
        <fullName evidence="3">cysteine desulfurase</fullName>
        <ecNumber evidence="3">2.8.1.7</ecNumber>
    </recommendedName>
</protein>
<dbReference type="InterPro" id="IPR013216">
    <property type="entry name" value="Methyltransf_11"/>
</dbReference>
<dbReference type="InterPro" id="IPR010970">
    <property type="entry name" value="Cys_dSase_SufS"/>
</dbReference>
<proteinExistence type="inferred from homology"/>
<evidence type="ECO:0000256" key="6">
    <source>
        <dbReference type="ARBA" id="ARBA00050776"/>
    </source>
</evidence>
<dbReference type="Gene3D" id="3.40.640.10">
    <property type="entry name" value="Type I PLP-dependent aspartate aminotransferase-like (Major domain)"/>
    <property type="match status" value="1"/>
</dbReference>
<dbReference type="Pfam" id="PF00266">
    <property type="entry name" value="Aminotran_5"/>
    <property type="match status" value="1"/>
</dbReference>
<evidence type="ECO:0000256" key="4">
    <source>
        <dbReference type="ARBA" id="ARBA00022679"/>
    </source>
</evidence>
<evidence type="ECO:0000256" key="3">
    <source>
        <dbReference type="ARBA" id="ARBA00012239"/>
    </source>
</evidence>
<dbReference type="CDD" id="cd02440">
    <property type="entry name" value="AdoMet_MTases"/>
    <property type="match status" value="1"/>
</dbReference>
<name>A0ABW7YMG4_9ACTN</name>
<dbReference type="InterPro" id="IPR000192">
    <property type="entry name" value="Aminotrans_V_dom"/>
</dbReference>
<comment type="caution">
    <text evidence="9">The sequence shown here is derived from an EMBL/GenBank/DDBJ whole genome shotgun (WGS) entry which is preliminary data.</text>
</comment>
<dbReference type="CDD" id="cd06453">
    <property type="entry name" value="SufS_like"/>
    <property type="match status" value="1"/>
</dbReference>